<evidence type="ECO:0000313" key="2">
    <source>
        <dbReference type="EMBL" id="PRZ43418.1"/>
    </source>
</evidence>
<dbReference type="Proteomes" id="UP000237752">
    <property type="component" value="Unassembled WGS sequence"/>
</dbReference>
<dbReference type="Gene3D" id="3.60.10.10">
    <property type="entry name" value="Endonuclease/exonuclease/phosphatase"/>
    <property type="match status" value="1"/>
</dbReference>
<dbReference type="InterPro" id="IPR036691">
    <property type="entry name" value="Endo/exonu/phosph_ase_sf"/>
</dbReference>
<evidence type="ECO:0000313" key="3">
    <source>
        <dbReference type="Proteomes" id="UP000237752"/>
    </source>
</evidence>
<keyword evidence="2" id="KW-0255">Endonuclease</keyword>
<dbReference type="RefSeq" id="WP_170110941.1">
    <property type="nucleotide sequence ID" value="NZ_PVUE01000002.1"/>
</dbReference>
<reference evidence="2 3" key="1">
    <citation type="submission" date="2018-03" db="EMBL/GenBank/DDBJ databases">
        <title>Genomic Encyclopedia of Archaeal and Bacterial Type Strains, Phase II (KMG-II): from individual species to whole genera.</title>
        <authorList>
            <person name="Goeker M."/>
        </authorList>
    </citation>
    <scope>NUCLEOTIDE SEQUENCE [LARGE SCALE GENOMIC DNA]</scope>
    <source>
        <strain evidence="2 3">DSM 100065</strain>
    </source>
</reference>
<dbReference type="EMBL" id="PVUE01000002">
    <property type="protein sequence ID" value="PRZ43418.1"/>
    <property type="molecule type" value="Genomic_DNA"/>
</dbReference>
<comment type="caution">
    <text evidence="2">The sequence shown here is derived from an EMBL/GenBank/DDBJ whole genome shotgun (WGS) entry which is preliminary data.</text>
</comment>
<keyword evidence="2" id="KW-0269">Exonuclease</keyword>
<organism evidence="2 3">
    <name type="scientific">Antricoccus suffuscus</name>
    <dbReference type="NCBI Taxonomy" id="1629062"/>
    <lineage>
        <taxon>Bacteria</taxon>
        <taxon>Bacillati</taxon>
        <taxon>Actinomycetota</taxon>
        <taxon>Actinomycetes</taxon>
        <taxon>Geodermatophilales</taxon>
        <taxon>Antricoccaceae</taxon>
        <taxon>Antricoccus</taxon>
    </lineage>
</organism>
<keyword evidence="3" id="KW-1185">Reference proteome</keyword>
<dbReference type="GO" id="GO:0004527">
    <property type="term" value="F:exonuclease activity"/>
    <property type="evidence" value="ECO:0007669"/>
    <property type="project" value="UniProtKB-KW"/>
</dbReference>
<proteinExistence type="predicted"/>
<feature type="domain" description="Endonuclease/exonuclease/phosphatase" evidence="1">
    <location>
        <begin position="12"/>
        <end position="247"/>
    </location>
</feature>
<dbReference type="CDD" id="cd09083">
    <property type="entry name" value="EEP-1"/>
    <property type="match status" value="1"/>
</dbReference>
<dbReference type="Pfam" id="PF03372">
    <property type="entry name" value="Exo_endo_phos"/>
    <property type="match status" value="1"/>
</dbReference>
<gene>
    <name evidence="2" type="ORF">CLV47_102104</name>
</gene>
<dbReference type="SUPFAM" id="SSF56219">
    <property type="entry name" value="DNase I-like"/>
    <property type="match status" value="1"/>
</dbReference>
<protein>
    <submittedName>
        <fullName evidence="2">Endonuclease/exonuclease/phosphatase family metal-dependent hydrolase</fullName>
    </submittedName>
</protein>
<keyword evidence="2" id="KW-0378">Hydrolase</keyword>
<accession>A0A2T1A501</accession>
<dbReference type="AlphaFoldDB" id="A0A2T1A501"/>
<dbReference type="GO" id="GO:0004519">
    <property type="term" value="F:endonuclease activity"/>
    <property type="evidence" value="ECO:0007669"/>
    <property type="project" value="UniProtKB-KW"/>
</dbReference>
<sequence>MADGETGILRVVSFNIRYGTARDGLHSWPLRRRGVRELMRTLGYDACGLQEVMNQQREYLAAGLHDDDWYGVGRTDGFHEGEQAPLVVRRAAIDVDDWSTKWLAEDPDSVGSRGWDAKIPRVATVVRGRHLASGGDVGIINTHFDHRGARAQHESARLIADIVRLDASRRWLVMGDFNVGIGAPALTALREAGLRSALPSSAGGTFHGWSGATDRQRIDHIFIGPGWTVVRSGIRLDRPWGILPSDHWPVFADLRPS</sequence>
<name>A0A2T1A501_9ACTN</name>
<dbReference type="InterPro" id="IPR005135">
    <property type="entry name" value="Endo/exonuclease/phosphatase"/>
</dbReference>
<keyword evidence="2" id="KW-0540">Nuclease</keyword>
<evidence type="ECO:0000259" key="1">
    <source>
        <dbReference type="Pfam" id="PF03372"/>
    </source>
</evidence>